<dbReference type="PANTHER" id="PTHR44086:SF10">
    <property type="entry name" value="THIOSULFATE SULFURTRANSFERASE_RHODANESE-LIKE DOMAIN-CONTAINING PROTEIN 3"/>
    <property type="match status" value="1"/>
</dbReference>
<evidence type="ECO:0000313" key="3">
    <source>
        <dbReference type="EMBL" id="KYQ91759.1"/>
    </source>
</evidence>
<dbReference type="OrthoDB" id="566238at2759"/>
<dbReference type="FunCoup" id="A0A151ZCV4">
    <property type="interactions" value="101"/>
</dbReference>
<dbReference type="STRING" id="361077.A0A151ZCV4"/>
<keyword evidence="4" id="KW-1185">Reference proteome</keyword>
<name>A0A151ZCV4_TIELA</name>
<dbReference type="EMBL" id="LODT01000034">
    <property type="protein sequence ID" value="KYQ91759.1"/>
    <property type="molecule type" value="Genomic_DNA"/>
</dbReference>
<feature type="region of interest" description="Disordered" evidence="1">
    <location>
        <begin position="121"/>
        <end position="140"/>
    </location>
</feature>
<evidence type="ECO:0000313" key="4">
    <source>
        <dbReference type="Proteomes" id="UP000076078"/>
    </source>
</evidence>
<evidence type="ECO:0000256" key="1">
    <source>
        <dbReference type="SAM" id="MobiDB-lite"/>
    </source>
</evidence>
<dbReference type="GO" id="GO:0005739">
    <property type="term" value="C:mitochondrion"/>
    <property type="evidence" value="ECO:0007669"/>
    <property type="project" value="TreeGrafter"/>
</dbReference>
<evidence type="ECO:0000259" key="2">
    <source>
        <dbReference type="PROSITE" id="PS50206"/>
    </source>
</evidence>
<dbReference type="OMA" id="FFCQMGR"/>
<dbReference type="Gene3D" id="3.40.250.10">
    <property type="entry name" value="Rhodanese-like domain"/>
    <property type="match status" value="1"/>
</dbReference>
<dbReference type="InParanoid" id="A0A151ZCV4"/>
<dbReference type="Proteomes" id="UP000076078">
    <property type="component" value="Unassembled WGS sequence"/>
</dbReference>
<protein>
    <recommendedName>
        <fullName evidence="2">Rhodanese domain-containing protein</fullName>
    </recommendedName>
</protein>
<gene>
    <name evidence="3" type="ORF">DLAC_07547</name>
</gene>
<dbReference type="InterPro" id="IPR001763">
    <property type="entry name" value="Rhodanese-like_dom"/>
</dbReference>
<dbReference type="PANTHER" id="PTHR44086">
    <property type="entry name" value="THIOSULFATE SULFURTRANSFERASE RDL2, MITOCHONDRIAL-RELATED"/>
    <property type="match status" value="1"/>
</dbReference>
<feature type="compositionally biased region" description="Polar residues" evidence="1">
    <location>
        <begin position="121"/>
        <end position="130"/>
    </location>
</feature>
<comment type="caution">
    <text evidence="3">The sequence shown here is derived from an EMBL/GenBank/DDBJ whole genome shotgun (WGS) entry which is preliminary data.</text>
</comment>
<reference evidence="3 4" key="1">
    <citation type="submission" date="2015-12" db="EMBL/GenBank/DDBJ databases">
        <title>Dictyostelia acquired genes for synthesis and detection of signals that induce cell-type specialization by lateral gene transfer from prokaryotes.</title>
        <authorList>
            <person name="Gloeckner G."/>
            <person name="Schaap P."/>
        </authorList>
    </citation>
    <scope>NUCLEOTIDE SEQUENCE [LARGE SCALE GENOMIC DNA]</scope>
    <source>
        <strain evidence="3 4">TK</strain>
    </source>
</reference>
<proteinExistence type="predicted"/>
<dbReference type="InterPro" id="IPR036873">
    <property type="entry name" value="Rhodanese-like_dom_sf"/>
</dbReference>
<organism evidence="3 4">
    <name type="scientific">Tieghemostelium lacteum</name>
    <name type="common">Slime mold</name>
    <name type="synonym">Dictyostelium lacteum</name>
    <dbReference type="NCBI Taxonomy" id="361077"/>
    <lineage>
        <taxon>Eukaryota</taxon>
        <taxon>Amoebozoa</taxon>
        <taxon>Evosea</taxon>
        <taxon>Eumycetozoa</taxon>
        <taxon>Dictyostelia</taxon>
        <taxon>Dictyosteliales</taxon>
        <taxon>Raperosteliaceae</taxon>
        <taxon>Tieghemostelium</taxon>
    </lineage>
</organism>
<sequence>MIKNLIKTSNITYQRFYSTFNFRENKTINKDTLKQLITENRGKSSKSFYLIDVRNPSEVQNSGLIESAINLPLGVIPAALELKPEDFEETFNFKKFNKNDNIVFYCQKGIRSDQASTYARQQGYENSVSYPGSKDEWDSK</sequence>
<dbReference type="GO" id="GO:0004792">
    <property type="term" value="F:thiosulfate-cyanide sulfurtransferase activity"/>
    <property type="evidence" value="ECO:0007669"/>
    <property type="project" value="TreeGrafter"/>
</dbReference>
<feature type="domain" description="Rhodanese" evidence="2">
    <location>
        <begin position="44"/>
        <end position="139"/>
    </location>
</feature>
<accession>A0A151ZCV4</accession>
<dbReference type="SMART" id="SM00450">
    <property type="entry name" value="RHOD"/>
    <property type="match status" value="1"/>
</dbReference>
<dbReference type="PROSITE" id="PS50206">
    <property type="entry name" value="RHODANESE_3"/>
    <property type="match status" value="1"/>
</dbReference>
<dbReference type="Pfam" id="PF00581">
    <property type="entry name" value="Rhodanese"/>
    <property type="match status" value="1"/>
</dbReference>
<dbReference type="SUPFAM" id="SSF52821">
    <property type="entry name" value="Rhodanese/Cell cycle control phosphatase"/>
    <property type="match status" value="1"/>
</dbReference>
<dbReference type="AlphaFoldDB" id="A0A151ZCV4"/>